<organism evidence="3 4">
    <name type="scientific">Gordonia soli NBRC 108243</name>
    <dbReference type="NCBI Taxonomy" id="1223545"/>
    <lineage>
        <taxon>Bacteria</taxon>
        <taxon>Bacillati</taxon>
        <taxon>Actinomycetota</taxon>
        <taxon>Actinomycetes</taxon>
        <taxon>Mycobacteriales</taxon>
        <taxon>Gordoniaceae</taxon>
        <taxon>Gordonia</taxon>
    </lineage>
</organism>
<sequence length="247" mass="25328">MYGVSARRATGLTPDDLETLSTGLAAGKRVTVYLRDPMPSLGLDAGASARVVSIDGNTVTVSPKGVDDELPFEADELQKNRAATTTTPAAAPRRQPPRSVTAPVAAPPTEPRPTAAKKSAPRPVATPAPDPTEARSVESAPAPAKTARRPKASVAAAVSVTITSTGESSWIVSVAHGAKKQGKPTEVTADRVARAVRELGDETAVSAVDGVIDSAREAAQKRISELSQELEAARAALANLDGQATAS</sequence>
<protein>
    <recommendedName>
        <fullName evidence="5">Translation initiation factor</fullName>
    </recommendedName>
</protein>
<evidence type="ECO:0000256" key="1">
    <source>
        <dbReference type="SAM" id="Coils"/>
    </source>
</evidence>
<dbReference type="Pfam" id="PF19844">
    <property type="entry name" value="DUF6319"/>
    <property type="match status" value="1"/>
</dbReference>
<accession>M0QNI0</accession>
<keyword evidence="4" id="KW-1185">Reference proteome</keyword>
<dbReference type="AlphaFoldDB" id="M0QNI0"/>
<dbReference type="eggNOG" id="ENOG5031SFM">
    <property type="taxonomic scope" value="Bacteria"/>
</dbReference>
<dbReference type="OrthoDB" id="4373871at2"/>
<dbReference type="RefSeq" id="WP_007624078.1">
    <property type="nucleotide sequence ID" value="NZ_BANX01000033.1"/>
</dbReference>
<dbReference type="Proteomes" id="UP000011666">
    <property type="component" value="Unassembled WGS sequence"/>
</dbReference>
<keyword evidence="1" id="KW-0175">Coiled coil</keyword>
<proteinExistence type="predicted"/>
<evidence type="ECO:0000313" key="3">
    <source>
        <dbReference type="EMBL" id="GAC70220.1"/>
    </source>
</evidence>
<comment type="caution">
    <text evidence="3">The sequence shown here is derived from an EMBL/GenBank/DDBJ whole genome shotgun (WGS) entry which is preliminary data.</text>
</comment>
<feature type="coiled-coil region" evidence="1">
    <location>
        <begin position="216"/>
        <end position="243"/>
    </location>
</feature>
<evidence type="ECO:0000256" key="2">
    <source>
        <dbReference type="SAM" id="MobiDB-lite"/>
    </source>
</evidence>
<gene>
    <name evidence="3" type="ORF">GS4_33_00340</name>
</gene>
<dbReference type="InterPro" id="IPR046282">
    <property type="entry name" value="DUF6319"/>
</dbReference>
<dbReference type="STRING" id="1223545.GS4_33_00340"/>
<evidence type="ECO:0000313" key="4">
    <source>
        <dbReference type="Proteomes" id="UP000011666"/>
    </source>
</evidence>
<evidence type="ECO:0008006" key="5">
    <source>
        <dbReference type="Google" id="ProtNLM"/>
    </source>
</evidence>
<dbReference type="EMBL" id="BANX01000033">
    <property type="protein sequence ID" value="GAC70220.1"/>
    <property type="molecule type" value="Genomic_DNA"/>
</dbReference>
<feature type="region of interest" description="Disordered" evidence="2">
    <location>
        <begin position="73"/>
        <end position="154"/>
    </location>
</feature>
<feature type="compositionally biased region" description="Low complexity" evidence="2">
    <location>
        <begin position="81"/>
        <end position="104"/>
    </location>
</feature>
<name>M0QNI0_9ACTN</name>
<reference evidence="3 4" key="1">
    <citation type="submission" date="2013-01" db="EMBL/GenBank/DDBJ databases">
        <title>Whole genome shotgun sequence of Gordonia soli NBRC 108243.</title>
        <authorList>
            <person name="Isaki-Nakamura S."/>
            <person name="Hosoyama A."/>
            <person name="Tsuchikane K."/>
            <person name="Ando Y."/>
            <person name="Baba S."/>
            <person name="Ohji S."/>
            <person name="Hamada M."/>
            <person name="Tamura T."/>
            <person name="Yamazoe A."/>
            <person name="Yamazaki S."/>
            <person name="Fujita N."/>
        </authorList>
    </citation>
    <scope>NUCLEOTIDE SEQUENCE [LARGE SCALE GENOMIC DNA]</scope>
    <source>
        <strain evidence="3 4">NBRC 108243</strain>
    </source>
</reference>